<sequence>MFPVKSISTTLYTPTTASPSLDISFVFDHRSTQCSLTQGSLRQIVQIPQDCISPVPQLSQAVGFGLQTICPNLAYQETELLHHFFTFALFTFVPRGDIDYHIIQLILPTLQSSEFVLRAVLGISALHLASLYSETNCSRYQNLALEHLYQGTSSFRTTVDRLDPQNIDAIFTFSGMSILFEIALMHPAYKIYLREQSPIDQLLQVFILWRKIVTLRQSFPQSFRQAILPKQVIVQGMTDAHRSKMMESKLAQMQHFGLLSSELDSITQRLHSLNRATTTDSAEVQIYAEAIDLLHLTFSNFIKSPGHWSLALLWPSGMSMSCVEHMRERRPFALLLLGYYCALLHHGTNQWWMREWDRSVLSAISQTLDGQWIKHISWAVQAVQDAVGCHGCVTDRESRDTSG</sequence>
<reference evidence="2" key="2">
    <citation type="submission" date="2015-01" db="EMBL/GenBank/DDBJ databases">
        <title>Evolutionary Origins and Diversification of the Mycorrhizal Mutualists.</title>
        <authorList>
            <consortium name="DOE Joint Genome Institute"/>
            <consortium name="Mycorrhizal Genomics Consortium"/>
            <person name="Kohler A."/>
            <person name="Kuo A."/>
            <person name="Nagy L.G."/>
            <person name="Floudas D."/>
            <person name="Copeland A."/>
            <person name="Barry K.W."/>
            <person name="Cichocki N."/>
            <person name="Veneault-Fourrey C."/>
            <person name="LaButti K."/>
            <person name="Lindquist E.A."/>
            <person name="Lipzen A."/>
            <person name="Lundell T."/>
            <person name="Morin E."/>
            <person name="Murat C."/>
            <person name="Riley R."/>
            <person name="Ohm R."/>
            <person name="Sun H."/>
            <person name="Tunlid A."/>
            <person name="Henrissat B."/>
            <person name="Grigoriev I.V."/>
            <person name="Hibbett D.S."/>
            <person name="Martin F."/>
        </authorList>
    </citation>
    <scope>NUCLEOTIDE SEQUENCE [LARGE SCALE GENOMIC DNA]</scope>
    <source>
        <strain evidence="2">Zn</strain>
    </source>
</reference>
<dbReference type="HOGENOM" id="CLU_024934_0_3_1"/>
<protein>
    <recommendedName>
        <fullName evidence="3">Transcription factor domain-containing protein</fullName>
    </recommendedName>
</protein>
<dbReference type="Pfam" id="PF11951">
    <property type="entry name" value="Fungal_trans_2"/>
    <property type="match status" value="1"/>
</dbReference>
<dbReference type="EMBL" id="KN832870">
    <property type="protein sequence ID" value="KIN08884.1"/>
    <property type="molecule type" value="Genomic_DNA"/>
</dbReference>
<name>A0A0C3DC04_OIDMZ</name>
<evidence type="ECO:0000313" key="2">
    <source>
        <dbReference type="Proteomes" id="UP000054321"/>
    </source>
</evidence>
<reference evidence="1 2" key="1">
    <citation type="submission" date="2014-04" db="EMBL/GenBank/DDBJ databases">
        <authorList>
            <consortium name="DOE Joint Genome Institute"/>
            <person name="Kuo A."/>
            <person name="Martino E."/>
            <person name="Perotto S."/>
            <person name="Kohler A."/>
            <person name="Nagy L.G."/>
            <person name="Floudas D."/>
            <person name="Copeland A."/>
            <person name="Barry K.W."/>
            <person name="Cichocki N."/>
            <person name="Veneault-Fourrey C."/>
            <person name="LaButti K."/>
            <person name="Lindquist E.A."/>
            <person name="Lipzen A."/>
            <person name="Lundell T."/>
            <person name="Morin E."/>
            <person name="Murat C."/>
            <person name="Sun H."/>
            <person name="Tunlid A."/>
            <person name="Henrissat B."/>
            <person name="Grigoriev I.V."/>
            <person name="Hibbett D.S."/>
            <person name="Martin F."/>
            <person name="Nordberg H.P."/>
            <person name="Cantor M.N."/>
            <person name="Hua S.X."/>
        </authorList>
    </citation>
    <scope>NUCLEOTIDE SEQUENCE [LARGE SCALE GENOMIC DNA]</scope>
    <source>
        <strain evidence="1 2">Zn</strain>
    </source>
</reference>
<dbReference type="AlphaFoldDB" id="A0A0C3DC04"/>
<dbReference type="PANTHER" id="PTHR47784:SF5">
    <property type="entry name" value="STEROL UPTAKE CONTROL PROTEIN 2"/>
    <property type="match status" value="1"/>
</dbReference>
<dbReference type="Proteomes" id="UP000054321">
    <property type="component" value="Unassembled WGS sequence"/>
</dbReference>
<accession>A0A0C3DC04</accession>
<dbReference type="InterPro" id="IPR021858">
    <property type="entry name" value="Fun_TF"/>
</dbReference>
<dbReference type="GO" id="GO:0001228">
    <property type="term" value="F:DNA-binding transcription activator activity, RNA polymerase II-specific"/>
    <property type="evidence" value="ECO:0007669"/>
    <property type="project" value="TreeGrafter"/>
</dbReference>
<dbReference type="PANTHER" id="PTHR47784">
    <property type="entry name" value="STEROL UPTAKE CONTROL PROTEIN 2"/>
    <property type="match status" value="1"/>
</dbReference>
<gene>
    <name evidence="1" type="ORF">OIDMADRAFT_48727</name>
</gene>
<proteinExistence type="predicted"/>
<dbReference type="InParanoid" id="A0A0C3DC04"/>
<evidence type="ECO:0000313" key="1">
    <source>
        <dbReference type="EMBL" id="KIN08884.1"/>
    </source>
</evidence>
<evidence type="ECO:0008006" key="3">
    <source>
        <dbReference type="Google" id="ProtNLM"/>
    </source>
</evidence>
<organism evidence="1 2">
    <name type="scientific">Oidiodendron maius (strain Zn)</name>
    <dbReference type="NCBI Taxonomy" id="913774"/>
    <lineage>
        <taxon>Eukaryota</taxon>
        <taxon>Fungi</taxon>
        <taxon>Dikarya</taxon>
        <taxon>Ascomycota</taxon>
        <taxon>Pezizomycotina</taxon>
        <taxon>Leotiomycetes</taxon>
        <taxon>Leotiomycetes incertae sedis</taxon>
        <taxon>Myxotrichaceae</taxon>
        <taxon>Oidiodendron</taxon>
    </lineage>
</organism>
<dbReference type="InterPro" id="IPR053157">
    <property type="entry name" value="Sterol_Uptake_Regulator"/>
</dbReference>
<keyword evidence="2" id="KW-1185">Reference proteome</keyword>